<feature type="binding site" evidence="8">
    <location>
        <begin position="12"/>
        <end position="13"/>
    </location>
    <ligand>
        <name>substrate</name>
    </ligand>
</feature>
<protein>
    <recommendedName>
        <fullName evidence="7 8">Glutamate racemase</fullName>
        <ecNumber evidence="2 8">5.1.1.3</ecNumber>
    </recommendedName>
</protein>
<dbReference type="Proteomes" id="UP000473885">
    <property type="component" value="Unassembled WGS sequence"/>
</dbReference>
<comment type="caution">
    <text evidence="9">The sequence shown here is derived from an EMBL/GenBank/DDBJ whole genome shotgun (WGS) entry which is preliminary data.</text>
</comment>
<evidence type="ECO:0000256" key="4">
    <source>
        <dbReference type="ARBA" id="ARBA00022984"/>
    </source>
</evidence>
<dbReference type="RefSeq" id="WP_163249586.1">
    <property type="nucleotide sequence ID" value="NZ_SXDP01000010.1"/>
</dbReference>
<dbReference type="InterPro" id="IPR033134">
    <property type="entry name" value="Asp/Glu_racemase_AS_2"/>
</dbReference>
<dbReference type="UniPathway" id="UPA00219"/>
<gene>
    <name evidence="8" type="primary">murI</name>
    <name evidence="9" type="ORF">FDF74_10700</name>
</gene>
<feature type="binding site" evidence="8">
    <location>
        <begin position="44"/>
        <end position="45"/>
    </location>
    <ligand>
        <name>substrate</name>
    </ligand>
</feature>
<comment type="similarity">
    <text evidence="8">Belongs to the aspartate/glutamate racemases family.</text>
</comment>
<keyword evidence="5 8" id="KW-0413">Isomerase</keyword>
<evidence type="ECO:0000256" key="8">
    <source>
        <dbReference type="HAMAP-Rule" id="MF_00258"/>
    </source>
</evidence>
<dbReference type="GO" id="GO:0008360">
    <property type="term" value="P:regulation of cell shape"/>
    <property type="evidence" value="ECO:0007669"/>
    <property type="project" value="UniProtKB-KW"/>
</dbReference>
<evidence type="ECO:0000256" key="6">
    <source>
        <dbReference type="ARBA" id="ARBA00023316"/>
    </source>
</evidence>
<evidence type="ECO:0000256" key="2">
    <source>
        <dbReference type="ARBA" id="ARBA00013090"/>
    </source>
</evidence>
<proteinExistence type="inferred from homology"/>
<feature type="binding site" evidence="8">
    <location>
        <begin position="186"/>
        <end position="187"/>
    </location>
    <ligand>
        <name>substrate</name>
    </ligand>
</feature>
<dbReference type="GO" id="GO:0009252">
    <property type="term" value="P:peptidoglycan biosynthetic process"/>
    <property type="evidence" value="ECO:0007669"/>
    <property type="project" value="UniProtKB-UniRule"/>
</dbReference>
<evidence type="ECO:0000256" key="3">
    <source>
        <dbReference type="ARBA" id="ARBA00022960"/>
    </source>
</evidence>
<evidence type="ECO:0000313" key="9">
    <source>
        <dbReference type="EMBL" id="NEZ47656.1"/>
    </source>
</evidence>
<dbReference type="InterPro" id="IPR001920">
    <property type="entry name" value="Asp/Glu_race"/>
</dbReference>
<dbReference type="GO" id="GO:0071555">
    <property type="term" value="P:cell wall organization"/>
    <property type="evidence" value="ECO:0007669"/>
    <property type="project" value="UniProtKB-KW"/>
</dbReference>
<dbReference type="InterPro" id="IPR015942">
    <property type="entry name" value="Asp/Glu/hydantoin_racemase"/>
</dbReference>
<dbReference type="PROSITE" id="PS00924">
    <property type="entry name" value="ASP_GLU_RACEMASE_2"/>
    <property type="match status" value="1"/>
</dbReference>
<dbReference type="PANTHER" id="PTHR21198:SF3">
    <property type="entry name" value="GLUTAMATE RACEMASE"/>
    <property type="match status" value="1"/>
</dbReference>
<feature type="active site" description="Proton donor/acceptor" evidence="8">
    <location>
        <position position="75"/>
    </location>
</feature>
<comment type="catalytic activity">
    <reaction evidence="1 8">
        <text>L-glutamate = D-glutamate</text>
        <dbReference type="Rhea" id="RHEA:12813"/>
        <dbReference type="ChEBI" id="CHEBI:29985"/>
        <dbReference type="ChEBI" id="CHEBI:29986"/>
        <dbReference type="EC" id="5.1.1.3"/>
    </reaction>
</comment>
<dbReference type="PROSITE" id="PS00923">
    <property type="entry name" value="ASP_GLU_RACEMASE_1"/>
    <property type="match status" value="1"/>
</dbReference>
<evidence type="ECO:0000313" key="10">
    <source>
        <dbReference type="Proteomes" id="UP000473885"/>
    </source>
</evidence>
<keyword evidence="3 8" id="KW-0133">Cell shape</keyword>
<evidence type="ECO:0000256" key="1">
    <source>
        <dbReference type="ARBA" id="ARBA00001602"/>
    </source>
</evidence>
<dbReference type="EC" id="5.1.1.3" evidence="2 8"/>
<dbReference type="SUPFAM" id="SSF53681">
    <property type="entry name" value="Aspartate/glutamate racemase"/>
    <property type="match status" value="2"/>
</dbReference>
<dbReference type="InterPro" id="IPR018187">
    <property type="entry name" value="Asp/Glu_racemase_AS_1"/>
</dbReference>
<reference evidence="9 10" key="1">
    <citation type="submission" date="2019-04" db="EMBL/GenBank/DDBJ databases">
        <title>Genome sequencing of Clostridium botulinum Groups I-IV and Clostridium butyricum.</title>
        <authorList>
            <person name="Brunt J."/>
            <person name="Van Vliet A.H.M."/>
            <person name="Stringer S.C."/>
            <person name="Carter A.T."/>
            <person name="Peck M.W."/>
        </authorList>
    </citation>
    <scope>NUCLEOTIDE SEQUENCE [LARGE SCALE GENOMIC DNA]</scope>
    <source>
        <strain evidence="9 10">IFR 18/094</strain>
    </source>
</reference>
<dbReference type="HAMAP" id="MF_00258">
    <property type="entry name" value="Glu_racemase"/>
    <property type="match status" value="1"/>
</dbReference>
<evidence type="ECO:0000256" key="5">
    <source>
        <dbReference type="ARBA" id="ARBA00023235"/>
    </source>
</evidence>
<keyword evidence="4 8" id="KW-0573">Peptidoglycan synthesis</keyword>
<sequence length="257" mass="28866">MDFKNNPIGVFDSGVGGISVLREAVKLLPKEDFLYYGDSKNAPYGTKTVEEVKKLSFNVAEFLMKKNIKALVVACNTATSAAINELRDAYDIPIIGIEPALKPAVEISKKGKIIIMATPMTLTERKFKKLMSLYELEVDIQPLPCPGLVEFIEQGIVEGDKITNYLKEKLKKYEGKPISSIVLGCTHYPFIKNTLHNIVGEDVHIIDGSLGTSKELKRQLINHNILREDNIERKVTIFNSQNDKEIINLSYKLLNLR</sequence>
<comment type="function">
    <text evidence="8">Provides the (R)-glutamate required for cell wall biosynthesis.</text>
</comment>
<dbReference type="FunFam" id="3.40.50.1860:FF:000002">
    <property type="entry name" value="Glutamate racemase"/>
    <property type="match status" value="1"/>
</dbReference>
<dbReference type="GO" id="GO:0008881">
    <property type="term" value="F:glutamate racemase activity"/>
    <property type="evidence" value="ECO:0007669"/>
    <property type="project" value="UniProtKB-UniRule"/>
</dbReference>
<evidence type="ECO:0000256" key="7">
    <source>
        <dbReference type="ARBA" id="ARBA00070053"/>
    </source>
</evidence>
<feature type="binding site" evidence="8">
    <location>
        <begin position="76"/>
        <end position="77"/>
    </location>
    <ligand>
        <name>substrate</name>
    </ligand>
</feature>
<dbReference type="PANTHER" id="PTHR21198">
    <property type="entry name" value="GLUTAMATE RACEMASE"/>
    <property type="match status" value="1"/>
</dbReference>
<comment type="pathway">
    <text evidence="8">Cell wall biogenesis; peptidoglycan biosynthesis.</text>
</comment>
<dbReference type="Gene3D" id="3.40.50.1860">
    <property type="match status" value="2"/>
</dbReference>
<accession>A0A6M0RBN5</accession>
<dbReference type="EMBL" id="SXDP01000010">
    <property type="protein sequence ID" value="NEZ47656.1"/>
    <property type="molecule type" value="Genomic_DNA"/>
</dbReference>
<organism evidence="9 10">
    <name type="scientific">Clostridium niameyense</name>
    <dbReference type="NCBI Taxonomy" id="1622073"/>
    <lineage>
        <taxon>Bacteria</taxon>
        <taxon>Bacillati</taxon>
        <taxon>Bacillota</taxon>
        <taxon>Clostridia</taxon>
        <taxon>Eubacteriales</taxon>
        <taxon>Clostridiaceae</taxon>
        <taxon>Clostridium</taxon>
    </lineage>
</organism>
<name>A0A6M0RBN5_9CLOT</name>
<keyword evidence="6 8" id="KW-0961">Cell wall biogenesis/degradation</keyword>
<feature type="active site" description="Proton donor/acceptor" evidence="8">
    <location>
        <position position="185"/>
    </location>
</feature>
<dbReference type="Pfam" id="PF01177">
    <property type="entry name" value="Asp_Glu_race"/>
    <property type="match status" value="1"/>
</dbReference>
<keyword evidence="10" id="KW-1185">Reference proteome</keyword>
<dbReference type="InterPro" id="IPR004391">
    <property type="entry name" value="Glu_race"/>
</dbReference>
<dbReference type="NCBIfam" id="TIGR00067">
    <property type="entry name" value="glut_race"/>
    <property type="match status" value="1"/>
</dbReference>
<dbReference type="AlphaFoldDB" id="A0A6M0RBN5"/>